<reference evidence="7 8" key="1">
    <citation type="submission" date="2022-06" db="EMBL/GenBank/DDBJ databases">
        <authorList>
            <person name="Jeon C.O."/>
        </authorList>
    </citation>
    <scope>NUCLEOTIDE SEQUENCE [LARGE SCALE GENOMIC DNA]</scope>
    <source>
        <strain evidence="7 8">KCTC 13943</strain>
    </source>
</reference>
<evidence type="ECO:0000313" key="7">
    <source>
        <dbReference type="EMBL" id="MCM2536023.1"/>
    </source>
</evidence>
<evidence type="ECO:0000313" key="8">
    <source>
        <dbReference type="Proteomes" id="UP001523262"/>
    </source>
</evidence>
<dbReference type="EMBL" id="JAMQCR010000003">
    <property type="protein sequence ID" value="MCM2536023.1"/>
    <property type="molecule type" value="Genomic_DNA"/>
</dbReference>
<dbReference type="PANTHER" id="PTHR37316">
    <property type="entry name" value="TEICHOIC ACID GLYCEROL-PHOSPHATE PRIMASE"/>
    <property type="match status" value="1"/>
</dbReference>
<comment type="similarity">
    <text evidence="2">Belongs to the CDP-glycerol glycerophosphotransferase family.</text>
</comment>
<keyword evidence="4" id="KW-0808">Transferase</keyword>
<keyword evidence="8" id="KW-1185">Reference proteome</keyword>
<dbReference type="Pfam" id="PF04464">
    <property type="entry name" value="Glyphos_transf"/>
    <property type="match status" value="1"/>
</dbReference>
<dbReference type="Gene3D" id="3.40.50.11820">
    <property type="match status" value="1"/>
</dbReference>
<evidence type="ECO:0000256" key="3">
    <source>
        <dbReference type="ARBA" id="ARBA00022475"/>
    </source>
</evidence>
<dbReference type="InterPro" id="IPR043148">
    <property type="entry name" value="TagF_C"/>
</dbReference>
<organism evidence="7 8">
    <name type="scientific">Neobacillus pocheonensis</name>
    <dbReference type="NCBI Taxonomy" id="363869"/>
    <lineage>
        <taxon>Bacteria</taxon>
        <taxon>Bacillati</taxon>
        <taxon>Bacillota</taxon>
        <taxon>Bacilli</taxon>
        <taxon>Bacillales</taxon>
        <taxon>Bacillaceae</taxon>
        <taxon>Neobacillus</taxon>
    </lineage>
</organism>
<dbReference type="PANTHER" id="PTHR37316:SF1">
    <property type="entry name" value="TEICHOIC ACID GLYCEROL-PHOSPHATE PRIMASE"/>
    <property type="match status" value="1"/>
</dbReference>
<accession>A0ABT0WIG5</accession>
<gene>
    <name evidence="7" type="ORF">NDK43_31680</name>
</gene>
<proteinExistence type="inferred from homology"/>
<evidence type="ECO:0000256" key="6">
    <source>
        <dbReference type="ARBA" id="ARBA00023136"/>
    </source>
</evidence>
<comment type="subcellular location">
    <subcellularLocation>
        <location evidence="1">Cell membrane</location>
        <topology evidence="1">Peripheral membrane protein</topology>
    </subcellularLocation>
</comment>
<dbReference type="InterPro" id="IPR007554">
    <property type="entry name" value="Glycerophosphate_synth"/>
</dbReference>
<dbReference type="InterPro" id="IPR051612">
    <property type="entry name" value="Teichoic_Acid_Biosynth"/>
</dbReference>
<evidence type="ECO:0000256" key="2">
    <source>
        <dbReference type="ARBA" id="ARBA00010488"/>
    </source>
</evidence>
<keyword evidence="3" id="KW-1003">Cell membrane</keyword>
<evidence type="ECO:0000256" key="4">
    <source>
        <dbReference type="ARBA" id="ARBA00022679"/>
    </source>
</evidence>
<comment type="caution">
    <text evidence="7">The sequence shown here is derived from an EMBL/GenBank/DDBJ whole genome shotgun (WGS) entry which is preliminary data.</text>
</comment>
<sequence length="341" mass="40530">MPFLMLREVLVFCYLAIFKIVFNVFKLCPLQNKVAFVISFEENIINLYREMNNENLPLKKVIICNNLVSREFQMELKNTPIIPFKISNIFNWLFAIYNLSTSRIIIIDNYYAFLSAIEFKKYVECIQLWHAAGALKEFGLRDRSVRFRTKNAQQRFKKVYKKFNKIVVGSEEMAKIFMDSFGVQSLNILRTGIPRTDFFYEKKKAESFLIQDNPDFKSKKIILYAPTYRDGLLKNEKIHLDIKKMYQELKDDFILLIKMHPAVKTNINYEALYPNFIYDYSSYKRVNELLLIADCLITDYSSIPFEYSLLKKPMIFFPYDLDNYRNQRGLIDNYEHIVPGI</sequence>
<evidence type="ECO:0000256" key="1">
    <source>
        <dbReference type="ARBA" id="ARBA00004202"/>
    </source>
</evidence>
<name>A0ABT0WIG5_9BACI</name>
<dbReference type="SUPFAM" id="SSF53756">
    <property type="entry name" value="UDP-Glycosyltransferase/glycogen phosphorylase"/>
    <property type="match status" value="1"/>
</dbReference>
<keyword evidence="6" id="KW-0472">Membrane</keyword>
<evidence type="ECO:0000256" key="5">
    <source>
        <dbReference type="ARBA" id="ARBA00022944"/>
    </source>
</evidence>
<keyword evidence="5" id="KW-0777">Teichoic acid biosynthesis</keyword>
<protein>
    <submittedName>
        <fullName evidence="7">CDP-glycerol glycerophosphotransferase family protein</fullName>
    </submittedName>
</protein>
<dbReference type="Gene3D" id="3.40.50.12580">
    <property type="match status" value="1"/>
</dbReference>
<dbReference type="Proteomes" id="UP001523262">
    <property type="component" value="Unassembled WGS sequence"/>
</dbReference>
<dbReference type="InterPro" id="IPR043149">
    <property type="entry name" value="TagF_N"/>
</dbReference>